<organism evidence="1 2">
    <name type="scientific">Bifidobacterium pseudolongum</name>
    <dbReference type="NCBI Taxonomy" id="1694"/>
    <lineage>
        <taxon>Bacteria</taxon>
        <taxon>Bacillati</taxon>
        <taxon>Actinomycetota</taxon>
        <taxon>Actinomycetes</taxon>
        <taxon>Bifidobacteriales</taxon>
        <taxon>Bifidobacteriaceae</taxon>
        <taxon>Bifidobacterium</taxon>
    </lineage>
</organism>
<proteinExistence type="predicted"/>
<reference evidence="1 2" key="1">
    <citation type="submission" date="2019-04" db="EMBL/GenBank/DDBJ databases">
        <title>Microbes associate with the intestines of laboratory mice.</title>
        <authorList>
            <person name="Navarre W."/>
            <person name="Wong E."/>
            <person name="Huang K.C."/>
            <person name="Tropini C."/>
            <person name="Ng K."/>
            <person name="Yu B."/>
        </authorList>
    </citation>
    <scope>NUCLEOTIDE SEQUENCE [LARGE SCALE GENOMIC DNA]</scope>
    <source>
        <strain evidence="1 2">NM87_A27A</strain>
    </source>
</reference>
<dbReference type="RefSeq" id="WP_095508155.1">
    <property type="nucleotide sequence ID" value="NZ_CP022544.1"/>
</dbReference>
<gene>
    <name evidence="1" type="ORF">E5991_08640</name>
</gene>
<accession>A0A248X5F4</accession>
<protein>
    <submittedName>
        <fullName evidence="1">Uncharacterized protein</fullName>
    </submittedName>
</protein>
<dbReference type="EMBL" id="SSTF01000031">
    <property type="protein sequence ID" value="THG24289.1"/>
    <property type="molecule type" value="Genomic_DNA"/>
</dbReference>
<dbReference type="AlphaFoldDB" id="A0A248X5F4"/>
<evidence type="ECO:0000313" key="2">
    <source>
        <dbReference type="Proteomes" id="UP000306798"/>
    </source>
</evidence>
<sequence length="150" mass="15892">MNRIPPDRSMPAVLLTDGPDTTATVHAHGWNITATIDTGCAARLAHTMTGSRRALIWHGRGWTISLPLPAPETATGTSVRQADATPTGHIPAVIPERPDAPTQQLPVIDPPGHATDGHGTGGAGTRADLLTRWRSITQAATRRKHTGTRQ</sequence>
<dbReference type="Proteomes" id="UP000306798">
    <property type="component" value="Unassembled WGS sequence"/>
</dbReference>
<evidence type="ECO:0000313" key="1">
    <source>
        <dbReference type="EMBL" id="THG24289.1"/>
    </source>
</evidence>
<comment type="caution">
    <text evidence="1">The sequence shown here is derived from an EMBL/GenBank/DDBJ whole genome shotgun (WGS) entry which is preliminary data.</text>
</comment>
<name>A0A248X5F4_9BIFI</name>